<evidence type="ECO:0000256" key="1">
    <source>
        <dbReference type="ARBA" id="ARBA00022801"/>
    </source>
</evidence>
<dbReference type="Gene3D" id="3.40.50.1820">
    <property type="entry name" value="alpha/beta hydrolase"/>
    <property type="match status" value="1"/>
</dbReference>
<accession>A0ABU1JBH2</accession>
<dbReference type="RefSeq" id="WP_309798336.1">
    <property type="nucleotide sequence ID" value="NZ_BAAAHY010000005.1"/>
</dbReference>
<keyword evidence="4" id="KW-1185">Reference proteome</keyword>
<proteinExistence type="predicted"/>
<dbReference type="Pfam" id="PF07859">
    <property type="entry name" value="Abhydrolase_3"/>
    <property type="match status" value="1"/>
</dbReference>
<dbReference type="EC" id="3.1.1.-" evidence="3"/>
<evidence type="ECO:0000259" key="2">
    <source>
        <dbReference type="Pfam" id="PF07859"/>
    </source>
</evidence>
<dbReference type="SUPFAM" id="SSF53474">
    <property type="entry name" value="alpha/beta-Hydrolases"/>
    <property type="match status" value="1"/>
</dbReference>
<dbReference type="Proteomes" id="UP001185069">
    <property type="component" value="Unassembled WGS sequence"/>
</dbReference>
<dbReference type="InterPro" id="IPR013094">
    <property type="entry name" value="AB_hydrolase_3"/>
</dbReference>
<gene>
    <name evidence="3" type="ORF">JOE69_002005</name>
</gene>
<name>A0ABU1JBH2_9MICC</name>
<dbReference type="GO" id="GO:0016787">
    <property type="term" value="F:hydrolase activity"/>
    <property type="evidence" value="ECO:0007669"/>
    <property type="project" value="UniProtKB-KW"/>
</dbReference>
<organism evidence="3 4">
    <name type="scientific">Arthrobacter russicus</name>
    <dbReference type="NCBI Taxonomy" id="172040"/>
    <lineage>
        <taxon>Bacteria</taxon>
        <taxon>Bacillati</taxon>
        <taxon>Actinomycetota</taxon>
        <taxon>Actinomycetes</taxon>
        <taxon>Micrococcales</taxon>
        <taxon>Micrococcaceae</taxon>
        <taxon>Arthrobacter</taxon>
    </lineage>
</organism>
<keyword evidence="1 3" id="KW-0378">Hydrolase</keyword>
<sequence>MTKPAPEQEMPMPLDPILAMVLEKAPPLVAPEVAHDAAAAREAYRTRSDPAAMAAFAAPVADVADRTISDDGREIPVRIYRPAGDAPSGTFVFYHGGGWVLGDLDSHDLPCRALSNGLNLTVLAVDYRLAPEHPFPAGLADSTAATRWALANADQLGGGDHPVVIGGDSAGANFAAVIAQTLRGSDIAAQLLIYPATDSSKTYASAKQYGDGYFLDSTSMKLFQNSYFSDPALRNDSRVSPLLGDLRGLAPAVIVTAEFDPLKDQGAAYAEALEAAGNRVIFKEFPGLTHGFVNLGPFVPAAQHAIDETIGLLERLLNEPAG</sequence>
<dbReference type="PANTHER" id="PTHR48081:SF8">
    <property type="entry name" value="ALPHA_BETA HYDROLASE FOLD-3 DOMAIN-CONTAINING PROTEIN-RELATED"/>
    <property type="match status" value="1"/>
</dbReference>
<dbReference type="PANTHER" id="PTHR48081">
    <property type="entry name" value="AB HYDROLASE SUPERFAMILY PROTEIN C4A8.06C"/>
    <property type="match status" value="1"/>
</dbReference>
<dbReference type="EMBL" id="JAVDQF010000001">
    <property type="protein sequence ID" value="MDR6269767.1"/>
    <property type="molecule type" value="Genomic_DNA"/>
</dbReference>
<protein>
    <submittedName>
        <fullName evidence="3">Acetyl esterase</fullName>
        <ecNumber evidence="3">3.1.1.-</ecNumber>
    </submittedName>
</protein>
<feature type="domain" description="Alpha/beta hydrolase fold-3" evidence="2">
    <location>
        <begin position="91"/>
        <end position="293"/>
    </location>
</feature>
<evidence type="ECO:0000313" key="3">
    <source>
        <dbReference type="EMBL" id="MDR6269767.1"/>
    </source>
</evidence>
<reference evidence="3 4" key="1">
    <citation type="submission" date="2023-07" db="EMBL/GenBank/DDBJ databases">
        <title>Sequencing the genomes of 1000 actinobacteria strains.</title>
        <authorList>
            <person name="Klenk H.-P."/>
        </authorList>
    </citation>
    <scope>NUCLEOTIDE SEQUENCE [LARGE SCALE GENOMIC DNA]</scope>
    <source>
        <strain evidence="3 4">DSM 14555</strain>
    </source>
</reference>
<evidence type="ECO:0000313" key="4">
    <source>
        <dbReference type="Proteomes" id="UP001185069"/>
    </source>
</evidence>
<dbReference type="InterPro" id="IPR029058">
    <property type="entry name" value="AB_hydrolase_fold"/>
</dbReference>
<comment type="caution">
    <text evidence="3">The sequence shown here is derived from an EMBL/GenBank/DDBJ whole genome shotgun (WGS) entry which is preliminary data.</text>
</comment>
<dbReference type="InterPro" id="IPR050300">
    <property type="entry name" value="GDXG_lipolytic_enzyme"/>
</dbReference>